<dbReference type="PANTHER" id="PTHR39600:SF1">
    <property type="entry name" value="PEPTIDASE INHIBITOR I78 FAMILY PROTEIN"/>
    <property type="match status" value="1"/>
</dbReference>
<dbReference type="Gene3D" id="3.30.10.10">
    <property type="entry name" value="Trypsin Inhibitor V, subunit A"/>
    <property type="match status" value="1"/>
</dbReference>
<name>A0A2G1MIG0_9RHOB</name>
<proteinExistence type="predicted"/>
<sequence length="91" mass="9840">MRYLILPLLLAACAPVAQPPDPRPAPADPGACGAEARQSLIGAPATALERELILGQVRILRPGDLATMDFVPERINFEIDAMERITRIYCG</sequence>
<feature type="signal peptide" evidence="1">
    <location>
        <begin position="1"/>
        <end position="19"/>
    </location>
</feature>
<keyword evidence="3" id="KW-1185">Reference proteome</keyword>
<organism evidence="2 3">
    <name type="scientific">Limimaricola cinnabarinus</name>
    <dbReference type="NCBI Taxonomy" id="1125964"/>
    <lineage>
        <taxon>Bacteria</taxon>
        <taxon>Pseudomonadati</taxon>
        <taxon>Pseudomonadota</taxon>
        <taxon>Alphaproteobacteria</taxon>
        <taxon>Rhodobacterales</taxon>
        <taxon>Paracoccaceae</taxon>
        <taxon>Limimaricola</taxon>
    </lineage>
</organism>
<keyword evidence="1" id="KW-0732">Signal</keyword>
<dbReference type="OrthoDB" id="8724542at2"/>
<dbReference type="InterPro" id="IPR021719">
    <property type="entry name" value="Prot_inh_I78"/>
</dbReference>
<reference evidence="2 3" key="1">
    <citation type="submission" date="2017-08" db="EMBL/GenBank/DDBJ databases">
        <title>Draft Genome Sequence of Loktanella cinnabarina Strain XM1, Isolated from Coastal Surface Water.</title>
        <authorList>
            <person name="Ma R."/>
            <person name="Wang J."/>
            <person name="Wang Q."/>
            <person name="Ma Z."/>
            <person name="Li J."/>
            <person name="Chen L."/>
        </authorList>
    </citation>
    <scope>NUCLEOTIDE SEQUENCE [LARGE SCALE GENOMIC DNA]</scope>
    <source>
        <strain evidence="2 3">XM1</strain>
    </source>
</reference>
<accession>A0A2G1MIG0</accession>
<dbReference type="RefSeq" id="WP_099275721.1">
    <property type="nucleotide sequence ID" value="NZ_KZ304954.1"/>
</dbReference>
<dbReference type="AlphaFoldDB" id="A0A2G1MIG0"/>
<feature type="chain" id="PRO_5013578677" description="Peptidase inhibitor I78 family protein" evidence="1">
    <location>
        <begin position="20"/>
        <end position="91"/>
    </location>
</feature>
<dbReference type="PANTHER" id="PTHR39600">
    <property type="entry name" value="PEPTIDASE INHIBITOR I78 FAMILY PROTEIN"/>
    <property type="match status" value="1"/>
</dbReference>
<dbReference type="EMBL" id="NQWH01000007">
    <property type="protein sequence ID" value="PHP28484.1"/>
    <property type="molecule type" value="Genomic_DNA"/>
</dbReference>
<evidence type="ECO:0000313" key="2">
    <source>
        <dbReference type="EMBL" id="PHP28484.1"/>
    </source>
</evidence>
<gene>
    <name evidence="2" type="ORF">CJ301_06685</name>
</gene>
<comment type="caution">
    <text evidence="2">The sequence shown here is derived from an EMBL/GenBank/DDBJ whole genome shotgun (WGS) entry which is preliminary data.</text>
</comment>
<dbReference type="Proteomes" id="UP000221860">
    <property type="component" value="Unassembled WGS sequence"/>
</dbReference>
<evidence type="ECO:0008006" key="4">
    <source>
        <dbReference type="Google" id="ProtNLM"/>
    </source>
</evidence>
<dbReference type="Pfam" id="PF11720">
    <property type="entry name" value="Inhibitor_I78"/>
    <property type="match status" value="1"/>
</dbReference>
<evidence type="ECO:0000313" key="3">
    <source>
        <dbReference type="Proteomes" id="UP000221860"/>
    </source>
</evidence>
<evidence type="ECO:0000256" key="1">
    <source>
        <dbReference type="SAM" id="SignalP"/>
    </source>
</evidence>
<protein>
    <recommendedName>
        <fullName evidence="4">Peptidase inhibitor I78 family protein</fullName>
    </recommendedName>
</protein>